<dbReference type="InterPro" id="IPR035892">
    <property type="entry name" value="C2_domain_sf"/>
</dbReference>
<dbReference type="InterPro" id="IPR047022">
    <property type="entry name" value="Rabphilin_Doc2_C2A"/>
</dbReference>
<dbReference type="GO" id="GO:0006886">
    <property type="term" value="P:intracellular protein transport"/>
    <property type="evidence" value="ECO:0007669"/>
    <property type="project" value="InterPro"/>
</dbReference>
<evidence type="ECO:0000256" key="4">
    <source>
        <dbReference type="ARBA" id="ARBA00022833"/>
    </source>
</evidence>
<dbReference type="Pfam" id="PF02318">
    <property type="entry name" value="FYVE_2"/>
    <property type="match status" value="1"/>
</dbReference>
<feature type="compositionally biased region" description="Polar residues" evidence="9">
    <location>
        <begin position="29"/>
        <end position="46"/>
    </location>
</feature>
<evidence type="ECO:0000256" key="6">
    <source>
        <dbReference type="ARBA" id="ARBA00023018"/>
    </source>
</evidence>
<dbReference type="PRINTS" id="PR00360">
    <property type="entry name" value="C2DOMAIN"/>
</dbReference>
<dbReference type="InterPro" id="IPR000008">
    <property type="entry name" value="C2_dom"/>
</dbReference>
<feature type="region of interest" description="Disordered" evidence="9">
    <location>
        <begin position="346"/>
        <end position="377"/>
    </location>
</feature>
<dbReference type="CDD" id="cd04035">
    <property type="entry name" value="C2A_Rabphilin_Doc2"/>
    <property type="match status" value="1"/>
</dbReference>
<feature type="domain" description="C2" evidence="10">
    <location>
        <begin position="438"/>
        <end position="559"/>
    </location>
</feature>
<dbReference type="AlphaFoldDB" id="A0A914WJ28"/>
<dbReference type="GO" id="GO:0061669">
    <property type="term" value="P:spontaneous neurotransmitter secretion"/>
    <property type="evidence" value="ECO:0007669"/>
    <property type="project" value="TreeGrafter"/>
</dbReference>
<keyword evidence="13" id="KW-1185">Reference proteome</keyword>
<dbReference type="SUPFAM" id="SSF49562">
    <property type="entry name" value="C2 domain (Calcium/lipid-binding domain, CaLB)"/>
    <property type="match status" value="2"/>
</dbReference>
<dbReference type="GO" id="GO:0016020">
    <property type="term" value="C:membrane"/>
    <property type="evidence" value="ECO:0007669"/>
    <property type="project" value="InterPro"/>
</dbReference>
<dbReference type="GO" id="GO:0098793">
    <property type="term" value="C:presynapse"/>
    <property type="evidence" value="ECO:0007669"/>
    <property type="project" value="GOC"/>
</dbReference>
<protein>
    <submittedName>
        <fullName evidence="14">Uncharacterized protein</fullName>
    </submittedName>
</protein>
<evidence type="ECO:0000256" key="1">
    <source>
        <dbReference type="ARBA" id="ARBA00022723"/>
    </source>
</evidence>
<feature type="domain" description="FYVE-type" evidence="11">
    <location>
        <begin position="93"/>
        <end position="154"/>
    </location>
</feature>
<evidence type="ECO:0000256" key="9">
    <source>
        <dbReference type="SAM" id="MobiDB-lite"/>
    </source>
</evidence>
<dbReference type="GO" id="GO:0008270">
    <property type="term" value="F:zinc ion binding"/>
    <property type="evidence" value="ECO:0007669"/>
    <property type="project" value="UniProtKB-KW"/>
</dbReference>
<keyword evidence="4" id="KW-0862">Zinc</keyword>
<dbReference type="InterPro" id="IPR041282">
    <property type="entry name" value="FYVE_2"/>
</dbReference>
<keyword evidence="3 8" id="KW-0863">Zinc-finger</keyword>
<feature type="region of interest" description="Disordered" evidence="9">
    <location>
        <begin position="28"/>
        <end position="52"/>
    </location>
</feature>
<dbReference type="Gene3D" id="3.30.40.10">
    <property type="entry name" value="Zinc/RING finger domain, C3HC4 (zinc finger)"/>
    <property type="match status" value="1"/>
</dbReference>
<evidence type="ECO:0000256" key="3">
    <source>
        <dbReference type="ARBA" id="ARBA00022771"/>
    </source>
</evidence>
<feature type="compositionally biased region" description="Low complexity" evidence="9">
    <location>
        <begin position="220"/>
        <end position="234"/>
    </location>
</feature>
<feature type="region of interest" description="Disordered" evidence="9">
    <location>
        <begin position="391"/>
        <end position="412"/>
    </location>
</feature>
<dbReference type="PROSITE" id="PS50004">
    <property type="entry name" value="C2"/>
    <property type="match status" value="2"/>
</dbReference>
<dbReference type="PANTHER" id="PTHR45729">
    <property type="entry name" value="RABPHILIN, ISOFORM A"/>
    <property type="match status" value="1"/>
</dbReference>
<dbReference type="GO" id="GO:0006887">
    <property type="term" value="P:exocytosis"/>
    <property type="evidence" value="ECO:0007669"/>
    <property type="project" value="TreeGrafter"/>
</dbReference>
<dbReference type="PRINTS" id="PR00399">
    <property type="entry name" value="SYNAPTOTAGMN"/>
</dbReference>
<feature type="region of interest" description="Disordered" evidence="9">
    <location>
        <begin position="172"/>
        <end position="324"/>
    </location>
</feature>
<dbReference type="InterPro" id="IPR010911">
    <property type="entry name" value="Rab_BD"/>
</dbReference>
<keyword evidence="5" id="KW-0106">Calcium</keyword>
<feature type="domain" description="RabBD" evidence="12">
    <location>
        <begin position="45"/>
        <end position="166"/>
    </location>
</feature>
<feature type="compositionally biased region" description="Polar residues" evidence="9">
    <location>
        <begin position="346"/>
        <end position="356"/>
    </location>
</feature>
<evidence type="ECO:0000313" key="13">
    <source>
        <dbReference type="Proteomes" id="UP000887566"/>
    </source>
</evidence>
<comment type="subcellular location">
    <subcellularLocation>
        <location evidence="7">Synapse</location>
    </subcellularLocation>
</comment>
<name>A0A914WJ28_9BILA</name>
<dbReference type="InterPro" id="IPR001565">
    <property type="entry name" value="Synaptotagmin"/>
</dbReference>
<feature type="domain" description="C2" evidence="10">
    <location>
        <begin position="577"/>
        <end position="710"/>
    </location>
</feature>
<evidence type="ECO:0000259" key="12">
    <source>
        <dbReference type="PROSITE" id="PS50916"/>
    </source>
</evidence>
<feature type="compositionally biased region" description="Polar residues" evidence="9">
    <location>
        <begin position="235"/>
        <end position="263"/>
    </location>
</feature>
<organism evidence="13 14">
    <name type="scientific">Plectus sambesii</name>
    <dbReference type="NCBI Taxonomy" id="2011161"/>
    <lineage>
        <taxon>Eukaryota</taxon>
        <taxon>Metazoa</taxon>
        <taxon>Ecdysozoa</taxon>
        <taxon>Nematoda</taxon>
        <taxon>Chromadorea</taxon>
        <taxon>Plectida</taxon>
        <taxon>Plectina</taxon>
        <taxon>Plectoidea</taxon>
        <taxon>Plectidae</taxon>
        <taxon>Plectus</taxon>
    </lineage>
</organism>
<evidence type="ECO:0000256" key="8">
    <source>
        <dbReference type="PROSITE-ProRule" id="PRU00091"/>
    </source>
</evidence>
<evidence type="ECO:0000256" key="7">
    <source>
        <dbReference type="ARBA" id="ARBA00034103"/>
    </source>
</evidence>
<dbReference type="InterPro" id="IPR043566">
    <property type="entry name" value="Rabphilin/DOC2/Noc2"/>
</dbReference>
<dbReference type="GO" id="GO:0017158">
    <property type="term" value="P:regulation of calcium ion-dependent exocytosis"/>
    <property type="evidence" value="ECO:0007669"/>
    <property type="project" value="TreeGrafter"/>
</dbReference>
<sequence>MNDWEIRGTQNKWVCPSDRHLQLRAQLKSGWSSRTGPTKSPTTAKSNPAGISEAEQAHIRDVIARADAGKRSEQERIGKLVERLDNMRRRATGNGVTQCMLCSAEFGLLGSRSYGAMCHDCRKYVCQKNCGLETYDQKRADLIFLCKICSENREMWKKSGAWFFKEVPEFMKPSESGAESPNGAGAGPKVSMNWTHQRGRQPANGADSTDEDEQHAGNGASASRSNIKASSSAAGRSQMTNSPASSSRRFLTGTPEQIRSRSTPRPKITPSWVRDNVAGSSMSIGSEEEDSSSSEDAYKESGIAVNRRQNRPKELAQKQSDSHSLISAGLQRIAKSNESRNLSITVARKVSNSTPQPAAGSSPEEESKNQLRPQQKQSFKWRKPIIRVFSQRHGKPSTSRHITTEPERPSSASFIHRSVNPFRSPRTSASMDFDFGFSLGTLEFSLTYKPEENQLIVHLIRAKRLKAMDSNGFSDPYVKLHLIPGNAKATKLTSKTIEKTLNPEWNERLVYYGVTEDDRMKKTLRLTVLDRDRIGSDFLGETRIALRKLPAGKERHFDMYLESALPVQKSEEVTDCERGKILLSLCYNVQQGSLLVGIKRCVELVGLDSSGYSDPYVKLALTPPSSKSHRQKTAIKKKTLNPEFNEELSFPIPLKELPKKQLEVGVFDHDVGKQDDYIGGLVLSSTARPEQLRHWIQCLQNPGQRFEAWHHLTLDSAT</sequence>
<dbReference type="InterPro" id="IPR011011">
    <property type="entry name" value="Znf_FYVE_PHD"/>
</dbReference>
<dbReference type="Gene3D" id="2.60.40.150">
    <property type="entry name" value="C2 domain"/>
    <property type="match status" value="2"/>
</dbReference>
<dbReference type="GO" id="GO:0031267">
    <property type="term" value="F:small GTPase binding"/>
    <property type="evidence" value="ECO:0007669"/>
    <property type="project" value="InterPro"/>
</dbReference>
<dbReference type="InterPro" id="IPR013083">
    <property type="entry name" value="Znf_RING/FYVE/PHD"/>
</dbReference>
<dbReference type="PROSITE" id="PS50916">
    <property type="entry name" value="RABBD"/>
    <property type="match status" value="1"/>
</dbReference>
<keyword evidence="2" id="KW-0677">Repeat</keyword>
<dbReference type="WBParaSite" id="PSAMB.scaffold4013size15994.g23240.t1">
    <property type="protein sequence ID" value="PSAMB.scaffold4013size15994.g23240.t1"/>
    <property type="gene ID" value="PSAMB.scaffold4013size15994.g23240"/>
</dbReference>
<evidence type="ECO:0000313" key="14">
    <source>
        <dbReference type="WBParaSite" id="PSAMB.scaffold4013size15994.g23240.t1"/>
    </source>
</evidence>
<dbReference type="Proteomes" id="UP000887566">
    <property type="component" value="Unplaced"/>
</dbReference>
<evidence type="ECO:0000259" key="10">
    <source>
        <dbReference type="PROSITE" id="PS50004"/>
    </source>
</evidence>
<reference evidence="14" key="1">
    <citation type="submission" date="2022-11" db="UniProtKB">
        <authorList>
            <consortium name="WormBaseParasite"/>
        </authorList>
    </citation>
    <scope>IDENTIFICATION</scope>
</reference>
<dbReference type="PROSITE" id="PS50178">
    <property type="entry name" value="ZF_FYVE"/>
    <property type="match status" value="1"/>
</dbReference>
<dbReference type="InterPro" id="IPR017455">
    <property type="entry name" value="Znf_FYVE-rel"/>
</dbReference>
<keyword evidence="6" id="KW-0770">Synapse</keyword>
<keyword evidence="1" id="KW-0479">Metal-binding</keyword>
<dbReference type="Pfam" id="PF00168">
    <property type="entry name" value="C2"/>
    <property type="match status" value="2"/>
</dbReference>
<dbReference type="SMART" id="SM00239">
    <property type="entry name" value="C2"/>
    <property type="match status" value="2"/>
</dbReference>
<evidence type="ECO:0000259" key="11">
    <source>
        <dbReference type="PROSITE" id="PS50178"/>
    </source>
</evidence>
<evidence type="ECO:0000256" key="5">
    <source>
        <dbReference type="ARBA" id="ARBA00022837"/>
    </source>
</evidence>
<accession>A0A914WJ28</accession>
<evidence type="ECO:0000256" key="2">
    <source>
        <dbReference type="ARBA" id="ARBA00022737"/>
    </source>
</evidence>
<dbReference type="CDD" id="cd08384">
    <property type="entry name" value="C2B_Rabphilin_Doc2"/>
    <property type="match status" value="1"/>
</dbReference>
<dbReference type="PANTHER" id="PTHR45729:SF6">
    <property type="entry name" value="RABPHILIN, ISOFORM A"/>
    <property type="match status" value="1"/>
</dbReference>
<dbReference type="SUPFAM" id="SSF57903">
    <property type="entry name" value="FYVE/PHD zinc finger"/>
    <property type="match status" value="1"/>
</dbReference>
<proteinExistence type="predicted"/>